<evidence type="ECO:0000313" key="2">
    <source>
        <dbReference type="EMBL" id="CAE8613185.1"/>
    </source>
</evidence>
<dbReference type="SUPFAM" id="SSF51197">
    <property type="entry name" value="Clavaminate synthase-like"/>
    <property type="match status" value="1"/>
</dbReference>
<reference evidence="2" key="1">
    <citation type="submission" date="2021-02" db="EMBL/GenBank/DDBJ databases">
        <authorList>
            <person name="Dougan E. K."/>
            <person name="Rhodes N."/>
            <person name="Thang M."/>
            <person name="Chan C."/>
        </authorList>
    </citation>
    <scope>NUCLEOTIDE SEQUENCE</scope>
</reference>
<protein>
    <recommendedName>
        <fullName evidence="1">JmjC domain-containing protein</fullName>
    </recommendedName>
</protein>
<dbReference type="GO" id="GO:0005737">
    <property type="term" value="C:cytoplasm"/>
    <property type="evidence" value="ECO:0007669"/>
    <property type="project" value="TreeGrafter"/>
</dbReference>
<dbReference type="InterPro" id="IPR050910">
    <property type="entry name" value="JMJD6_ArgDemeth/LysHydrox"/>
</dbReference>
<evidence type="ECO:0000259" key="1">
    <source>
        <dbReference type="PROSITE" id="PS51184"/>
    </source>
</evidence>
<comment type="caution">
    <text evidence="2">The sequence shown here is derived from an EMBL/GenBank/DDBJ whole genome shotgun (WGS) entry which is preliminary data.</text>
</comment>
<evidence type="ECO:0000313" key="3">
    <source>
        <dbReference type="Proteomes" id="UP000654075"/>
    </source>
</evidence>
<dbReference type="PANTHER" id="PTHR12480:SF35">
    <property type="entry name" value="TRANSCRIPTION FACTOR JUMONJI, JMJC DOMAIN-CONTAINING PROTEIN"/>
    <property type="match status" value="1"/>
</dbReference>
<feature type="domain" description="JmjC" evidence="1">
    <location>
        <begin position="332"/>
        <end position="498"/>
    </location>
</feature>
<organism evidence="2 3">
    <name type="scientific">Polarella glacialis</name>
    <name type="common">Dinoflagellate</name>
    <dbReference type="NCBI Taxonomy" id="89957"/>
    <lineage>
        <taxon>Eukaryota</taxon>
        <taxon>Sar</taxon>
        <taxon>Alveolata</taxon>
        <taxon>Dinophyceae</taxon>
        <taxon>Suessiales</taxon>
        <taxon>Suessiaceae</taxon>
        <taxon>Polarella</taxon>
    </lineage>
</organism>
<dbReference type="Proteomes" id="UP000654075">
    <property type="component" value="Unassembled WGS sequence"/>
</dbReference>
<dbReference type="PROSITE" id="PS51184">
    <property type="entry name" value="JMJC"/>
    <property type="match status" value="1"/>
</dbReference>
<gene>
    <name evidence="2" type="ORF">PGLA1383_LOCUS30960</name>
</gene>
<accession>A0A813FFE6</accession>
<dbReference type="EMBL" id="CAJNNV010025216">
    <property type="protein sequence ID" value="CAE8613185.1"/>
    <property type="molecule type" value="Genomic_DNA"/>
</dbReference>
<dbReference type="Gene3D" id="2.60.120.650">
    <property type="entry name" value="Cupin"/>
    <property type="match status" value="1"/>
</dbReference>
<proteinExistence type="predicted"/>
<dbReference type="OrthoDB" id="446502at2759"/>
<dbReference type="AlphaFoldDB" id="A0A813FFE6"/>
<dbReference type="PANTHER" id="PTHR12480">
    <property type="entry name" value="ARGININE DEMETHYLASE AND LYSYL-HYDROXYLASE JMJD"/>
    <property type="match status" value="1"/>
</dbReference>
<dbReference type="InterPro" id="IPR003347">
    <property type="entry name" value="JmjC_dom"/>
</dbReference>
<name>A0A813FFE6_POLGL</name>
<sequence>MNAVAEDVQADTCRLRRPAMMAVGVIPLSAPAASCGRIAAATRPALPPCAWLHIAGFLASAGRPETTTTTTTTLTTTTTTAGESALVARSRPGTALNSLAALAWALSELAASARPLALLLGDEAAWRVAVLGELGKPVGICRGSNNNSNSNNHNNINNNNNNSNVCAGTAEKVPAERALQFASSWRSTALGQRRPFGAELACLRDAAAEAWLSCCTGVDGRPESFASSSCSRGLKREAWPAGSSHPLRRVDSPLWLDAREQLPGCFSGWPNTCWTAKTLRRRFGRRKFTVVQPGAGKTYQMRLEDFFRYAATNRDFLPPRWDAEPLYLFEPRPPLSLRVSLREPRLCAAPNIARSCPALGDVLGEATRGWLLIGGVGSGSRFHIDAYGCGAWSMCLEGRKRWAMYPPEAGPPPGVALPEPGRYASPAPIFWFSEVLPCLPPALRPAVDIVVEAGDILYVPPGWWHCVLNLSTPCVAFTRNVAYGLGSAQGVADALAAANKVEAARALREFAWRCHRDDDSCDSS</sequence>
<dbReference type="InterPro" id="IPR041667">
    <property type="entry name" value="Cupin_8"/>
</dbReference>
<keyword evidence="3" id="KW-1185">Reference proteome</keyword>
<dbReference type="SMART" id="SM00558">
    <property type="entry name" value="JmjC"/>
    <property type="match status" value="1"/>
</dbReference>
<dbReference type="Pfam" id="PF13621">
    <property type="entry name" value="Cupin_8"/>
    <property type="match status" value="1"/>
</dbReference>